<dbReference type="GO" id="GO:0005886">
    <property type="term" value="C:plasma membrane"/>
    <property type="evidence" value="ECO:0007669"/>
    <property type="project" value="TreeGrafter"/>
</dbReference>
<proteinExistence type="predicted"/>
<protein>
    <submittedName>
        <fullName evidence="2">Maleylpyruvate isomerase family mycothiol-dependent enzyme</fullName>
    </submittedName>
</protein>
<dbReference type="GO" id="GO:0046872">
    <property type="term" value="F:metal ion binding"/>
    <property type="evidence" value="ECO:0007669"/>
    <property type="project" value="InterPro"/>
</dbReference>
<dbReference type="OrthoDB" id="3671213at2"/>
<dbReference type="InterPro" id="IPR034660">
    <property type="entry name" value="DinB/YfiT-like"/>
</dbReference>
<dbReference type="GO" id="GO:0016853">
    <property type="term" value="F:isomerase activity"/>
    <property type="evidence" value="ECO:0007669"/>
    <property type="project" value="UniProtKB-KW"/>
</dbReference>
<gene>
    <name evidence="2" type="ORF">E0H45_30105</name>
</gene>
<evidence type="ECO:0000313" key="3">
    <source>
        <dbReference type="Proteomes" id="UP000292346"/>
    </source>
</evidence>
<dbReference type="RefSeq" id="WP_131343450.1">
    <property type="nucleotide sequence ID" value="NZ_SJJZ01000003.1"/>
</dbReference>
<dbReference type="EMBL" id="SJJZ01000003">
    <property type="protein sequence ID" value="TCC06198.1"/>
    <property type="molecule type" value="Genomic_DNA"/>
</dbReference>
<sequence length="257" mass="28688">MEFERHCALIVEQAELLAGHLSEGKDLGTAVPSCPGWNVGQLVRHVGGAHREATVIARTGEAPPDDEFRDPTHWYADASACTDEAVRELAAWIVDGARELAEALRTAGPDVPIRMPIDEPTTRFTARRMAHETVMHRADAALALGVAYELDPEVAIDGIDEWMELGALPLHFEVHPWMRELLAPGRTLKFAAPEQSWVVDLTGDAIRWRHSTEPAAVTVRGPVTDLLLHLYKRRDEMIEVDGDKDLLEYYWERVSFG</sequence>
<dbReference type="NCBIfam" id="TIGR03083">
    <property type="entry name" value="maleylpyruvate isomerase family mycothiol-dependent enzyme"/>
    <property type="match status" value="1"/>
</dbReference>
<feature type="domain" description="Mycothiol-dependent maleylpyruvate isomerase metal-binding" evidence="1">
    <location>
        <begin position="13"/>
        <end position="141"/>
    </location>
</feature>
<name>A0A4R0H8P9_9ACTN</name>
<dbReference type="InterPro" id="IPR017517">
    <property type="entry name" value="Maleyloyr_isom"/>
</dbReference>
<dbReference type="PANTHER" id="PTHR40758:SF1">
    <property type="entry name" value="CONSERVED PROTEIN"/>
    <property type="match status" value="1"/>
</dbReference>
<dbReference type="InterPro" id="IPR024344">
    <property type="entry name" value="MDMPI_metal-binding"/>
</dbReference>
<keyword evidence="2" id="KW-0413">Isomerase</keyword>
<dbReference type="Pfam" id="PF11716">
    <property type="entry name" value="MDMPI_N"/>
    <property type="match status" value="1"/>
</dbReference>
<organism evidence="2 3">
    <name type="scientific">Kribbella soli</name>
    <dbReference type="NCBI Taxonomy" id="1124743"/>
    <lineage>
        <taxon>Bacteria</taxon>
        <taxon>Bacillati</taxon>
        <taxon>Actinomycetota</taxon>
        <taxon>Actinomycetes</taxon>
        <taxon>Propionibacteriales</taxon>
        <taxon>Kribbellaceae</taxon>
        <taxon>Kribbella</taxon>
    </lineage>
</organism>
<keyword evidence="3" id="KW-1185">Reference proteome</keyword>
<evidence type="ECO:0000259" key="1">
    <source>
        <dbReference type="Pfam" id="PF11716"/>
    </source>
</evidence>
<comment type="caution">
    <text evidence="2">The sequence shown here is derived from an EMBL/GenBank/DDBJ whole genome shotgun (WGS) entry which is preliminary data.</text>
</comment>
<accession>A0A4R0H8P9</accession>
<dbReference type="Gene3D" id="1.20.120.450">
    <property type="entry name" value="dinb family like domain"/>
    <property type="match status" value="1"/>
</dbReference>
<keyword evidence="2" id="KW-0670">Pyruvate</keyword>
<evidence type="ECO:0000313" key="2">
    <source>
        <dbReference type="EMBL" id="TCC06198.1"/>
    </source>
</evidence>
<dbReference type="Proteomes" id="UP000292346">
    <property type="component" value="Unassembled WGS sequence"/>
</dbReference>
<dbReference type="AlphaFoldDB" id="A0A4R0H8P9"/>
<reference evidence="2 3" key="1">
    <citation type="submission" date="2019-02" db="EMBL/GenBank/DDBJ databases">
        <title>Kribbella capetownensis sp. nov. and Kribbella speibonae sp. nov., isolated from soil.</title>
        <authorList>
            <person name="Curtis S.M."/>
            <person name="Norton I."/>
            <person name="Everest G.J."/>
            <person name="Meyers P.R."/>
        </authorList>
    </citation>
    <scope>NUCLEOTIDE SEQUENCE [LARGE SCALE GENOMIC DNA]</scope>
    <source>
        <strain evidence="2 3">KCTC 29219</strain>
    </source>
</reference>
<dbReference type="SUPFAM" id="SSF109854">
    <property type="entry name" value="DinB/YfiT-like putative metalloenzymes"/>
    <property type="match status" value="1"/>
</dbReference>
<dbReference type="PANTHER" id="PTHR40758">
    <property type="entry name" value="CONSERVED PROTEIN"/>
    <property type="match status" value="1"/>
</dbReference>